<evidence type="ECO:0000256" key="9">
    <source>
        <dbReference type="ARBA" id="ARBA00023303"/>
    </source>
</evidence>
<protein>
    <submittedName>
        <fullName evidence="14">ABC transport system glutamine-binding protein</fullName>
    </submittedName>
</protein>
<evidence type="ECO:0000256" key="2">
    <source>
        <dbReference type="ARBA" id="ARBA00022448"/>
    </source>
</evidence>
<evidence type="ECO:0000256" key="6">
    <source>
        <dbReference type="ARBA" id="ARBA00023136"/>
    </source>
</evidence>
<organism evidence="14 15">
    <name type="scientific">Candidatus Magnetoglobus multicellularis str. Araruama</name>
    <dbReference type="NCBI Taxonomy" id="890399"/>
    <lineage>
        <taxon>Bacteria</taxon>
        <taxon>Pseudomonadati</taxon>
        <taxon>Thermodesulfobacteriota</taxon>
        <taxon>Desulfobacteria</taxon>
        <taxon>Desulfobacterales</taxon>
        <taxon>Desulfobacteraceae</taxon>
        <taxon>Candidatus Magnetoglobus</taxon>
    </lineage>
</organism>
<feature type="transmembrane region" description="Helical" evidence="10">
    <location>
        <begin position="200"/>
        <end position="220"/>
    </location>
</feature>
<dbReference type="InterPro" id="IPR001638">
    <property type="entry name" value="Solute-binding_3/MltF_N"/>
</dbReference>
<evidence type="ECO:0000256" key="5">
    <source>
        <dbReference type="ARBA" id="ARBA00023065"/>
    </source>
</evidence>
<evidence type="ECO:0000259" key="12">
    <source>
        <dbReference type="SMART" id="SM00062"/>
    </source>
</evidence>
<evidence type="ECO:0000256" key="11">
    <source>
        <dbReference type="SAM" id="SignalP"/>
    </source>
</evidence>
<evidence type="ECO:0000256" key="7">
    <source>
        <dbReference type="ARBA" id="ARBA00023170"/>
    </source>
</evidence>
<dbReference type="GO" id="GO:0016020">
    <property type="term" value="C:membrane"/>
    <property type="evidence" value="ECO:0007669"/>
    <property type="project" value="UniProtKB-SubCell"/>
</dbReference>
<evidence type="ECO:0000313" key="15">
    <source>
        <dbReference type="Proteomes" id="UP000189670"/>
    </source>
</evidence>
<sequence>MVKRIVLCLFFLLTASQICAREYVVGVKPTPPFVNVSANNEVTGFSIDLLDQLMLLMEPTAKVRYHIDPDMKSHLQSVIQNKVDFGIAATTITAEREKILDFTQPFYKADLAILVPRSDTQRWAFVDIFLSKELLITLFGIFIYVAFISHIIWLVERNGEEAHFSKPYSEGIVQALWWTVVTISTVGYGDFHLKKPIGRFIGVFVIFSGIMLFGVAIASLTSALTVQQLKPTITGPKDLPGHTIAVIESTFTAKATANMGVYQKPIRTLYEGLVALDSRKVDAVIHDRPLLQYLIKDFTDQRFLIVDKGFAPSTYGITLPQNSDLTERLNIALLKLLEGGKDSLYNDIHKKWFGE</sequence>
<dbReference type="InterPro" id="IPR001320">
    <property type="entry name" value="Iontro_rcpt_C"/>
</dbReference>
<comment type="caution">
    <text evidence="14">The sequence shown here is derived from an EMBL/GenBank/DDBJ whole genome shotgun (WGS) entry which is preliminary data.</text>
</comment>
<evidence type="ECO:0000313" key="14">
    <source>
        <dbReference type="EMBL" id="ETR74665.1"/>
    </source>
</evidence>
<dbReference type="SMART" id="SM00079">
    <property type="entry name" value="PBPe"/>
    <property type="match status" value="1"/>
</dbReference>
<evidence type="ECO:0000256" key="4">
    <source>
        <dbReference type="ARBA" id="ARBA00022989"/>
    </source>
</evidence>
<dbReference type="Gene3D" id="3.40.190.10">
    <property type="entry name" value="Periplasmic binding protein-like II"/>
    <property type="match status" value="2"/>
</dbReference>
<dbReference type="EMBL" id="ATBP01000001">
    <property type="protein sequence ID" value="ETR74665.1"/>
    <property type="molecule type" value="Genomic_DNA"/>
</dbReference>
<keyword evidence="7" id="KW-0675">Receptor</keyword>
<feature type="chain" id="PRO_5010736657" evidence="11">
    <location>
        <begin position="21"/>
        <end position="355"/>
    </location>
</feature>
<evidence type="ECO:0000259" key="13">
    <source>
        <dbReference type="SMART" id="SM00079"/>
    </source>
</evidence>
<dbReference type="SUPFAM" id="SSF53850">
    <property type="entry name" value="Periplasmic binding protein-like II"/>
    <property type="match status" value="1"/>
</dbReference>
<dbReference type="Pfam" id="PF07885">
    <property type="entry name" value="Ion_trans_2"/>
    <property type="match status" value="1"/>
</dbReference>
<evidence type="ECO:0000256" key="1">
    <source>
        <dbReference type="ARBA" id="ARBA00004141"/>
    </source>
</evidence>
<dbReference type="Proteomes" id="UP000189670">
    <property type="component" value="Unassembled WGS sequence"/>
</dbReference>
<keyword evidence="4 10" id="KW-1133">Transmembrane helix</keyword>
<reference evidence="15" key="1">
    <citation type="submission" date="2012-11" db="EMBL/GenBank/DDBJ databases">
        <authorList>
            <person name="Lucero-Rivera Y.E."/>
            <person name="Tovar-Ramirez D."/>
        </authorList>
    </citation>
    <scope>NUCLEOTIDE SEQUENCE [LARGE SCALE GENOMIC DNA]</scope>
    <source>
        <strain evidence="15">Araruama</strain>
    </source>
</reference>
<proteinExistence type="predicted"/>
<feature type="domain" description="Solute-binding protein family 3/N-terminal" evidence="12">
    <location>
        <begin position="22"/>
        <end position="355"/>
    </location>
</feature>
<keyword evidence="2" id="KW-0813">Transport</keyword>
<dbReference type="PRINTS" id="PR00169">
    <property type="entry name" value="KCHANNEL"/>
</dbReference>
<keyword evidence="3 10" id="KW-0812">Transmembrane</keyword>
<dbReference type="SUPFAM" id="SSF81324">
    <property type="entry name" value="Voltage-gated potassium channels"/>
    <property type="match status" value="1"/>
</dbReference>
<dbReference type="InterPro" id="IPR013099">
    <property type="entry name" value="K_chnl_dom"/>
</dbReference>
<accession>A0A1V1PJ00</accession>
<feature type="transmembrane region" description="Helical" evidence="10">
    <location>
        <begin position="134"/>
        <end position="155"/>
    </location>
</feature>
<feature type="signal peptide" evidence="11">
    <location>
        <begin position="1"/>
        <end position="20"/>
    </location>
</feature>
<keyword evidence="6 10" id="KW-0472">Membrane</keyword>
<comment type="subcellular location">
    <subcellularLocation>
        <location evidence="1">Membrane</location>
        <topology evidence="1">Multi-pass membrane protein</topology>
    </subcellularLocation>
</comment>
<keyword evidence="5" id="KW-0406">Ion transport</keyword>
<feature type="transmembrane region" description="Helical" evidence="10">
    <location>
        <begin position="167"/>
        <end position="188"/>
    </location>
</feature>
<dbReference type="Gene3D" id="1.10.287.70">
    <property type="match status" value="1"/>
</dbReference>
<evidence type="ECO:0000256" key="8">
    <source>
        <dbReference type="ARBA" id="ARBA00023180"/>
    </source>
</evidence>
<dbReference type="SMART" id="SM00062">
    <property type="entry name" value="PBPb"/>
    <property type="match status" value="1"/>
</dbReference>
<name>A0A1V1PJ00_9BACT</name>
<dbReference type="GO" id="GO:0015276">
    <property type="term" value="F:ligand-gated monoatomic ion channel activity"/>
    <property type="evidence" value="ECO:0007669"/>
    <property type="project" value="InterPro"/>
</dbReference>
<evidence type="ECO:0000256" key="10">
    <source>
        <dbReference type="SAM" id="Phobius"/>
    </source>
</evidence>
<dbReference type="AlphaFoldDB" id="A0A1V1PJ00"/>
<keyword evidence="11" id="KW-0732">Signal</keyword>
<dbReference type="InterPro" id="IPR015683">
    <property type="entry name" value="Ionotropic_Glu_rcpt"/>
</dbReference>
<keyword evidence="8" id="KW-0325">Glycoprotein</keyword>
<dbReference type="PANTHER" id="PTHR18966">
    <property type="entry name" value="IONOTROPIC GLUTAMATE RECEPTOR"/>
    <property type="match status" value="1"/>
</dbReference>
<evidence type="ECO:0000256" key="3">
    <source>
        <dbReference type="ARBA" id="ARBA00022692"/>
    </source>
</evidence>
<gene>
    <name evidence="14" type="ORF">OMM_00004</name>
</gene>
<feature type="domain" description="Ionotropic glutamate receptor C-terminal" evidence="13">
    <location>
        <begin position="22"/>
        <end position="355"/>
    </location>
</feature>
<dbReference type="Pfam" id="PF00497">
    <property type="entry name" value="SBP_bac_3"/>
    <property type="match status" value="1"/>
</dbReference>
<keyword evidence="9" id="KW-0407">Ion channel</keyword>